<dbReference type="Proteomes" id="UP001194746">
    <property type="component" value="Unassembled WGS sequence"/>
</dbReference>
<protein>
    <submittedName>
        <fullName evidence="1">Uncharacterized protein</fullName>
    </submittedName>
</protein>
<sequence>MGHGNTYYPHKAFSFSCVNDVTRKPHGDTFPCMSQFDTSRNINVTRTDFIAGTITFGEVAQRTSLHLFALGVVYTTPVGAVSDPRIFDIVY</sequence>
<proteinExistence type="predicted"/>
<reference evidence="1" key="1">
    <citation type="journal article" date="2019" name="Beilstein J. Org. Chem.">
        <title>Nanangenines: drimane sesquiterpenoids as the dominant metabolite cohort of a novel Australian fungus, Aspergillus nanangensis.</title>
        <authorList>
            <person name="Lacey H.J."/>
            <person name="Gilchrist C.L.M."/>
            <person name="Crombie A."/>
            <person name="Kalaitzis J.A."/>
            <person name="Vuong D."/>
            <person name="Rutledge P.J."/>
            <person name="Turner P."/>
            <person name="Pitt J.I."/>
            <person name="Lacey E."/>
            <person name="Chooi Y.H."/>
            <person name="Piggott A.M."/>
        </authorList>
    </citation>
    <scope>NUCLEOTIDE SEQUENCE</scope>
    <source>
        <strain evidence="1">MST-FP2251</strain>
    </source>
</reference>
<reference evidence="1" key="2">
    <citation type="submission" date="2020-02" db="EMBL/GenBank/DDBJ databases">
        <authorList>
            <person name="Gilchrist C.L.M."/>
            <person name="Chooi Y.-H."/>
        </authorList>
    </citation>
    <scope>NUCLEOTIDE SEQUENCE</scope>
    <source>
        <strain evidence="1">MST-FP2251</strain>
    </source>
</reference>
<dbReference type="AlphaFoldDB" id="A0AAD4CDE1"/>
<organism evidence="1 2">
    <name type="scientific">Aspergillus nanangensis</name>
    <dbReference type="NCBI Taxonomy" id="2582783"/>
    <lineage>
        <taxon>Eukaryota</taxon>
        <taxon>Fungi</taxon>
        <taxon>Dikarya</taxon>
        <taxon>Ascomycota</taxon>
        <taxon>Pezizomycotina</taxon>
        <taxon>Eurotiomycetes</taxon>
        <taxon>Eurotiomycetidae</taxon>
        <taxon>Eurotiales</taxon>
        <taxon>Aspergillaceae</taxon>
        <taxon>Aspergillus</taxon>
        <taxon>Aspergillus subgen. Circumdati</taxon>
    </lineage>
</organism>
<evidence type="ECO:0000313" key="1">
    <source>
        <dbReference type="EMBL" id="KAF9884419.1"/>
    </source>
</evidence>
<keyword evidence="2" id="KW-1185">Reference proteome</keyword>
<comment type="caution">
    <text evidence="1">The sequence shown here is derived from an EMBL/GenBank/DDBJ whole genome shotgun (WGS) entry which is preliminary data.</text>
</comment>
<evidence type="ECO:0000313" key="2">
    <source>
        <dbReference type="Proteomes" id="UP001194746"/>
    </source>
</evidence>
<accession>A0AAD4CDE1</accession>
<gene>
    <name evidence="1" type="ORF">FE257_001819</name>
</gene>
<name>A0AAD4CDE1_ASPNN</name>
<dbReference type="EMBL" id="VCAU01000123">
    <property type="protein sequence ID" value="KAF9884419.1"/>
    <property type="molecule type" value="Genomic_DNA"/>
</dbReference>